<dbReference type="InterPro" id="IPR001347">
    <property type="entry name" value="SIS_dom"/>
</dbReference>
<sequence length="243" mass="27508">MVNTELFRYDIIQKFNETEIMLYKYMISNAEKIPYMTIRELAADVNMSTSTIIRFCNRLDCASYNDFKEQFGRYIKESAGITPGFDLKQLLHYFQGTTTCAFENKIQEGVRLIREAEMVIFAGLGSSGALARYGARYFSNFGKFSVGLEDVLYPLMETSFPKTSVIALSVSGETTELIETIQKFRAHGCNILSITNHPNSTIARISDWNISYCLESETVNGGFNATSQVPVLFLMEALARRIF</sequence>
<evidence type="ECO:0000256" key="2">
    <source>
        <dbReference type="ARBA" id="ARBA00023125"/>
    </source>
</evidence>
<name>A0AB73TAN2_9FIRM</name>
<dbReference type="SUPFAM" id="SSF46689">
    <property type="entry name" value="Homeodomain-like"/>
    <property type="match status" value="1"/>
</dbReference>
<dbReference type="InterPro" id="IPR046348">
    <property type="entry name" value="SIS_dom_sf"/>
</dbReference>
<keyword evidence="7" id="KW-1185">Reference proteome</keyword>
<organism evidence="6 7">
    <name type="scientific">Murimonas intestini</name>
    <dbReference type="NCBI Taxonomy" id="1337051"/>
    <lineage>
        <taxon>Bacteria</taxon>
        <taxon>Bacillati</taxon>
        <taxon>Bacillota</taxon>
        <taxon>Clostridia</taxon>
        <taxon>Lachnospirales</taxon>
        <taxon>Lachnospiraceae</taxon>
        <taxon>Murimonas</taxon>
    </lineage>
</organism>
<feature type="domain" description="HTH rpiR-type" evidence="4">
    <location>
        <begin position="2"/>
        <end position="78"/>
    </location>
</feature>
<gene>
    <name evidence="6" type="ORF">C7383_101517</name>
</gene>
<dbReference type="PANTHER" id="PTHR30514">
    <property type="entry name" value="GLUCOKINASE"/>
    <property type="match status" value="1"/>
</dbReference>
<dbReference type="GO" id="GO:0003700">
    <property type="term" value="F:DNA-binding transcription factor activity"/>
    <property type="evidence" value="ECO:0007669"/>
    <property type="project" value="InterPro"/>
</dbReference>
<evidence type="ECO:0000259" key="5">
    <source>
        <dbReference type="PROSITE" id="PS51464"/>
    </source>
</evidence>
<keyword evidence="3" id="KW-0804">Transcription</keyword>
<evidence type="ECO:0000256" key="1">
    <source>
        <dbReference type="ARBA" id="ARBA00023015"/>
    </source>
</evidence>
<feature type="domain" description="SIS" evidence="5">
    <location>
        <begin position="109"/>
        <end position="243"/>
    </location>
</feature>
<dbReference type="SUPFAM" id="SSF53697">
    <property type="entry name" value="SIS domain"/>
    <property type="match status" value="1"/>
</dbReference>
<dbReference type="Gene3D" id="1.10.10.10">
    <property type="entry name" value="Winged helix-like DNA-binding domain superfamily/Winged helix DNA-binding domain"/>
    <property type="match status" value="1"/>
</dbReference>
<dbReference type="Pfam" id="PF01380">
    <property type="entry name" value="SIS"/>
    <property type="match status" value="1"/>
</dbReference>
<dbReference type="GO" id="GO:0003677">
    <property type="term" value="F:DNA binding"/>
    <property type="evidence" value="ECO:0007669"/>
    <property type="project" value="UniProtKB-KW"/>
</dbReference>
<dbReference type="InterPro" id="IPR036388">
    <property type="entry name" value="WH-like_DNA-bd_sf"/>
</dbReference>
<dbReference type="PROSITE" id="PS51464">
    <property type="entry name" value="SIS"/>
    <property type="match status" value="1"/>
</dbReference>
<dbReference type="Pfam" id="PF01418">
    <property type="entry name" value="HTH_6"/>
    <property type="match status" value="1"/>
</dbReference>
<accession>A0AB73TAN2</accession>
<dbReference type="PANTHER" id="PTHR30514:SF1">
    <property type="entry name" value="HTH-TYPE TRANSCRIPTIONAL REGULATOR HEXR-RELATED"/>
    <property type="match status" value="1"/>
</dbReference>
<dbReference type="PROSITE" id="PS51071">
    <property type="entry name" value="HTH_RPIR"/>
    <property type="match status" value="1"/>
</dbReference>
<evidence type="ECO:0000313" key="6">
    <source>
        <dbReference type="EMBL" id="PWJ79140.1"/>
    </source>
</evidence>
<dbReference type="CDD" id="cd05013">
    <property type="entry name" value="SIS_RpiR"/>
    <property type="match status" value="1"/>
</dbReference>
<proteinExistence type="predicted"/>
<reference evidence="6 7" key="1">
    <citation type="submission" date="2018-05" db="EMBL/GenBank/DDBJ databases">
        <authorList>
            <person name="Goeker M."/>
            <person name="Huntemann M."/>
            <person name="Clum A."/>
            <person name="Pillay M."/>
            <person name="Palaniappan K."/>
            <person name="Varghese N."/>
            <person name="Mikhailova N."/>
            <person name="Stamatis D."/>
            <person name="Reddy T."/>
            <person name="Daum C."/>
            <person name="Shapiro N."/>
            <person name="Ivanova N."/>
            <person name="Kyrpides N."/>
            <person name="Woyke T."/>
        </authorList>
    </citation>
    <scope>NUCLEOTIDE SEQUENCE [LARGE SCALE GENOMIC DNA]</scope>
    <source>
        <strain evidence="6 7">DSM 26524</strain>
    </source>
</reference>
<evidence type="ECO:0000256" key="3">
    <source>
        <dbReference type="ARBA" id="ARBA00023163"/>
    </source>
</evidence>
<protein>
    <submittedName>
        <fullName evidence="6">RpiR family transcriptional regulator</fullName>
    </submittedName>
</protein>
<dbReference type="AlphaFoldDB" id="A0AB73TAN2"/>
<dbReference type="InterPro" id="IPR009057">
    <property type="entry name" value="Homeodomain-like_sf"/>
</dbReference>
<evidence type="ECO:0000313" key="7">
    <source>
        <dbReference type="Proteomes" id="UP000245412"/>
    </source>
</evidence>
<dbReference type="RefSeq" id="WP_109624549.1">
    <property type="nucleotide sequence ID" value="NZ_JANKBI010000001.1"/>
</dbReference>
<dbReference type="EMBL" id="QGGY01000001">
    <property type="protein sequence ID" value="PWJ79140.1"/>
    <property type="molecule type" value="Genomic_DNA"/>
</dbReference>
<evidence type="ECO:0000259" key="4">
    <source>
        <dbReference type="PROSITE" id="PS51071"/>
    </source>
</evidence>
<dbReference type="Proteomes" id="UP000245412">
    <property type="component" value="Unassembled WGS sequence"/>
</dbReference>
<dbReference type="GO" id="GO:0097367">
    <property type="term" value="F:carbohydrate derivative binding"/>
    <property type="evidence" value="ECO:0007669"/>
    <property type="project" value="InterPro"/>
</dbReference>
<dbReference type="InterPro" id="IPR035472">
    <property type="entry name" value="RpiR-like_SIS"/>
</dbReference>
<comment type="caution">
    <text evidence="6">The sequence shown here is derived from an EMBL/GenBank/DDBJ whole genome shotgun (WGS) entry which is preliminary data.</text>
</comment>
<keyword evidence="2" id="KW-0238">DNA-binding</keyword>
<keyword evidence="1" id="KW-0805">Transcription regulation</keyword>
<dbReference type="GO" id="GO:1901135">
    <property type="term" value="P:carbohydrate derivative metabolic process"/>
    <property type="evidence" value="ECO:0007669"/>
    <property type="project" value="InterPro"/>
</dbReference>
<dbReference type="InterPro" id="IPR000281">
    <property type="entry name" value="HTH_RpiR"/>
</dbReference>
<dbReference type="InterPro" id="IPR047640">
    <property type="entry name" value="RpiR-like"/>
</dbReference>
<dbReference type="Gene3D" id="3.40.50.10490">
    <property type="entry name" value="Glucose-6-phosphate isomerase like protein, domain 1"/>
    <property type="match status" value="1"/>
</dbReference>